<sequence>MVKVFIDPGHGGTDPGAVGNGLQEKNLNLTIARLVRDMLLNEFVNVEVRMSRNSDVAVSLSERSTLANNWNADYFVSIHVNAGGGTGFESYIHSSAPSRTRQLQQIVHPAIISEIQVTNRGQKNANFAVLRNTSMPAILTENLFIDRTSDANLLKDPSFLNRIARGHVNGIVQAFNLQRKPTPPPAGTLFKVQAGAFSDKANADRTVSRLRADGYSPYLYQEEGLWKVQVGAFSNRTNAEDLVNELSQKGYQAAIVL</sequence>
<organism evidence="3 4">
    <name type="scientific">Alkalihalophilus pseudofirmus</name>
    <name type="common">Bacillus pseudofirmus</name>
    <dbReference type="NCBI Taxonomy" id="79885"/>
    <lineage>
        <taxon>Bacteria</taxon>
        <taxon>Bacillati</taxon>
        <taxon>Bacillota</taxon>
        <taxon>Bacilli</taxon>
        <taxon>Bacillales</taxon>
        <taxon>Bacillaceae</taxon>
        <taxon>Alkalihalophilus</taxon>
    </lineage>
</organism>
<dbReference type="InterPro" id="IPR050695">
    <property type="entry name" value="N-acetylmuramoyl_amidase_3"/>
</dbReference>
<dbReference type="CDD" id="cd02696">
    <property type="entry name" value="MurNAc-LAA"/>
    <property type="match status" value="1"/>
</dbReference>
<dbReference type="SUPFAM" id="SSF53187">
    <property type="entry name" value="Zn-dependent exopeptidases"/>
    <property type="match status" value="1"/>
</dbReference>
<gene>
    <name evidence="3" type="ORF">RYX45_07575</name>
</gene>
<feature type="domain" description="SPOR" evidence="2">
    <location>
        <begin position="184"/>
        <end position="257"/>
    </location>
</feature>
<dbReference type="Pfam" id="PF01520">
    <property type="entry name" value="Amidase_3"/>
    <property type="match status" value="1"/>
</dbReference>
<dbReference type="SUPFAM" id="SSF110997">
    <property type="entry name" value="Sporulation related repeat"/>
    <property type="match status" value="1"/>
</dbReference>
<dbReference type="Pfam" id="PF05036">
    <property type="entry name" value="SPOR"/>
    <property type="match status" value="1"/>
</dbReference>
<dbReference type="PROSITE" id="PS51724">
    <property type="entry name" value="SPOR"/>
    <property type="match status" value="1"/>
</dbReference>
<dbReference type="EMBL" id="JAWJAY010000001">
    <property type="protein sequence ID" value="MDV2885036.1"/>
    <property type="molecule type" value="Genomic_DNA"/>
</dbReference>
<dbReference type="GO" id="GO:0009253">
    <property type="term" value="P:peptidoglycan catabolic process"/>
    <property type="evidence" value="ECO:0007669"/>
    <property type="project" value="InterPro"/>
</dbReference>
<comment type="caution">
    <text evidence="3">The sequence shown here is derived from an EMBL/GenBank/DDBJ whole genome shotgun (WGS) entry which is preliminary data.</text>
</comment>
<evidence type="ECO:0000313" key="4">
    <source>
        <dbReference type="Proteomes" id="UP001285636"/>
    </source>
</evidence>
<dbReference type="Gene3D" id="3.30.70.1070">
    <property type="entry name" value="Sporulation related repeat"/>
    <property type="match status" value="1"/>
</dbReference>
<evidence type="ECO:0000313" key="3">
    <source>
        <dbReference type="EMBL" id="MDV2885036.1"/>
    </source>
</evidence>
<evidence type="ECO:0000256" key="1">
    <source>
        <dbReference type="ARBA" id="ARBA00022801"/>
    </source>
</evidence>
<protein>
    <submittedName>
        <fullName evidence="3">N-acetylmuramoyl-L-alanine amidase</fullName>
    </submittedName>
</protein>
<dbReference type="PANTHER" id="PTHR30404">
    <property type="entry name" value="N-ACETYLMURAMOYL-L-ALANINE AMIDASE"/>
    <property type="match status" value="1"/>
</dbReference>
<keyword evidence="1" id="KW-0378">Hydrolase</keyword>
<name>A0AAJ2NL56_ALKPS</name>
<dbReference type="InterPro" id="IPR036680">
    <property type="entry name" value="SPOR-like_sf"/>
</dbReference>
<dbReference type="PANTHER" id="PTHR30404:SF0">
    <property type="entry name" value="N-ACETYLMURAMOYL-L-ALANINE AMIDASE AMIC"/>
    <property type="match status" value="1"/>
</dbReference>
<evidence type="ECO:0000259" key="2">
    <source>
        <dbReference type="PROSITE" id="PS51724"/>
    </source>
</evidence>
<dbReference type="GO" id="GO:0042834">
    <property type="term" value="F:peptidoglycan binding"/>
    <property type="evidence" value="ECO:0007669"/>
    <property type="project" value="InterPro"/>
</dbReference>
<dbReference type="SMART" id="SM00646">
    <property type="entry name" value="Ami_3"/>
    <property type="match status" value="1"/>
</dbReference>
<dbReference type="AlphaFoldDB" id="A0AAJ2NL56"/>
<dbReference type="GO" id="GO:0008745">
    <property type="term" value="F:N-acetylmuramoyl-L-alanine amidase activity"/>
    <property type="evidence" value="ECO:0007669"/>
    <property type="project" value="InterPro"/>
</dbReference>
<accession>A0AAJ2NL56</accession>
<dbReference type="Proteomes" id="UP001285636">
    <property type="component" value="Unassembled WGS sequence"/>
</dbReference>
<dbReference type="Gene3D" id="3.40.630.40">
    <property type="entry name" value="Zn-dependent exopeptidases"/>
    <property type="match status" value="1"/>
</dbReference>
<dbReference type="RefSeq" id="WP_323466447.1">
    <property type="nucleotide sequence ID" value="NZ_CP144224.1"/>
</dbReference>
<dbReference type="GO" id="GO:0030288">
    <property type="term" value="C:outer membrane-bounded periplasmic space"/>
    <property type="evidence" value="ECO:0007669"/>
    <property type="project" value="TreeGrafter"/>
</dbReference>
<reference evidence="3" key="1">
    <citation type="submission" date="2023-10" db="EMBL/GenBank/DDBJ databases">
        <title>Screening of Alkalihalophilus pseudofirmusBZ-TG-HK211 and Its Alleviation of Salt Stress on Rapeseed Growth.</title>
        <authorList>
            <person name="Zhao B."/>
            <person name="Guo T."/>
        </authorList>
    </citation>
    <scope>NUCLEOTIDE SEQUENCE</scope>
    <source>
        <strain evidence="3">BZ-TG-HK211</strain>
    </source>
</reference>
<dbReference type="InterPro" id="IPR007730">
    <property type="entry name" value="SPOR-like_dom"/>
</dbReference>
<dbReference type="InterPro" id="IPR002508">
    <property type="entry name" value="MurNAc-LAA_cat"/>
</dbReference>
<proteinExistence type="predicted"/>